<feature type="domain" description="Carbohydrate kinase FGGY C-terminal" evidence="8">
    <location>
        <begin position="420"/>
        <end position="484"/>
    </location>
</feature>
<dbReference type="InterPro" id="IPR043129">
    <property type="entry name" value="ATPase_NBD"/>
</dbReference>
<evidence type="ECO:0000256" key="4">
    <source>
        <dbReference type="ARBA" id="ARBA00022777"/>
    </source>
</evidence>
<evidence type="ECO:0000256" key="2">
    <source>
        <dbReference type="ARBA" id="ARBA00022629"/>
    </source>
</evidence>
<evidence type="ECO:0000256" key="3">
    <source>
        <dbReference type="ARBA" id="ARBA00022679"/>
    </source>
</evidence>
<dbReference type="CDD" id="cd07776">
    <property type="entry name" value="ASKHA_NBD_FGGY_SpXK-like"/>
    <property type="match status" value="1"/>
</dbReference>
<comment type="similarity">
    <text evidence="1 6">Belongs to the FGGY kinase family.</text>
</comment>
<keyword evidence="2 6" id="KW-0859">Xylose metabolism</keyword>
<keyword evidence="4 6" id="KW-0418">Kinase</keyword>
<evidence type="ECO:0000256" key="6">
    <source>
        <dbReference type="RuleBase" id="RU367058"/>
    </source>
</evidence>
<feature type="non-terminal residue" evidence="9">
    <location>
        <position position="486"/>
    </location>
</feature>
<dbReference type="AlphaFoldDB" id="A0A4Q0A0X7"/>
<dbReference type="SUPFAM" id="SSF53067">
    <property type="entry name" value="Actin-like ATPase domain"/>
    <property type="match status" value="2"/>
</dbReference>
<dbReference type="InterPro" id="IPR018485">
    <property type="entry name" value="FGGY_C"/>
</dbReference>
<organism evidence="9 10">
    <name type="scientific">Dimargaris cristalligena</name>
    <dbReference type="NCBI Taxonomy" id="215637"/>
    <lineage>
        <taxon>Eukaryota</taxon>
        <taxon>Fungi</taxon>
        <taxon>Fungi incertae sedis</taxon>
        <taxon>Zoopagomycota</taxon>
        <taxon>Kickxellomycotina</taxon>
        <taxon>Dimargaritomycetes</taxon>
        <taxon>Dimargaritales</taxon>
        <taxon>Dimargaritaceae</taxon>
        <taxon>Dimargaris</taxon>
    </lineage>
</organism>
<feature type="domain" description="Carbohydrate kinase FGGY N-terminal" evidence="7">
    <location>
        <begin position="126"/>
        <end position="278"/>
    </location>
</feature>
<dbReference type="InterPro" id="IPR018484">
    <property type="entry name" value="FGGY_N"/>
</dbReference>
<feature type="non-terminal residue" evidence="9">
    <location>
        <position position="1"/>
    </location>
</feature>
<dbReference type="GO" id="GO:0042732">
    <property type="term" value="P:D-xylose metabolic process"/>
    <property type="evidence" value="ECO:0007669"/>
    <property type="project" value="UniProtKB-UniRule"/>
</dbReference>
<keyword evidence="3 6" id="KW-0808">Transferase</keyword>
<dbReference type="Pfam" id="PF00370">
    <property type="entry name" value="FGGY_N"/>
    <property type="match status" value="1"/>
</dbReference>
<dbReference type="EC" id="2.7.1.17" evidence="6"/>
<sequence>YLGLDLSTQRLKATLIDQAGTTQLTCDVDFDQELPQYSTKGGCYTDVNRAFAHPLMWVEALDLLFFKLAAAAAPQLAQLAAIACCAQQHSSVYWNEKAQHRLRHLDTNLPLKDQLGDCFSITDSPIWQDTSTGSQCRQLERQIGGPAKLASITGSIAYERFTINQIAKIYQTNPELYQATPRISLVSSFLTTLLLGDFAPIDYADGSGMNVLDIRSKEWSPTIVRIVADDSLLHKLGTPAATQSVISESTAPYWQTKYGINSACRLLAGTGDNPASVLALAANPGDAIVSLGTSDTVMFPCAFPSRNRQEDDNLDGHILCHPLATSTSSDYIALLCFRNGSLTREWVRDQYAGGSWSTFADVLECTPPGLLHHLGFYYLSPEILPRSHGVQRFGLNGGPVESSPRNGQQVSAPLKTAPLTPLSEFPDPAWNVRAVVESQALHMRLYLARKGLDHPQRIMALGGASINPAITQIFADVLNAPVWLAE</sequence>
<dbReference type="Gene3D" id="3.30.420.40">
    <property type="match status" value="2"/>
</dbReference>
<evidence type="ECO:0000256" key="1">
    <source>
        <dbReference type="ARBA" id="ARBA00009156"/>
    </source>
</evidence>
<keyword evidence="6" id="KW-0067">ATP-binding</keyword>
<keyword evidence="6" id="KW-0547">Nucleotide-binding</keyword>
<dbReference type="STRING" id="215637.A0A4Q0A0X7"/>
<evidence type="ECO:0000313" key="10">
    <source>
        <dbReference type="Proteomes" id="UP000268162"/>
    </source>
</evidence>
<dbReference type="GO" id="GO:0005997">
    <property type="term" value="P:xylulose metabolic process"/>
    <property type="evidence" value="ECO:0007669"/>
    <property type="project" value="TreeGrafter"/>
</dbReference>
<proteinExistence type="inferred from homology"/>
<evidence type="ECO:0000259" key="7">
    <source>
        <dbReference type="Pfam" id="PF00370"/>
    </source>
</evidence>
<dbReference type="InterPro" id="IPR042024">
    <property type="entry name" value="D-XK_euk"/>
</dbReference>
<protein>
    <recommendedName>
        <fullName evidence="6">Xylulose kinase</fullName>
        <ecNumber evidence="6">2.7.1.17</ecNumber>
    </recommendedName>
</protein>
<keyword evidence="10" id="KW-1185">Reference proteome</keyword>
<comment type="catalytic activity">
    <reaction evidence="5 6">
        <text>D-xylulose + ATP = D-xylulose 5-phosphate + ADP + H(+)</text>
        <dbReference type="Rhea" id="RHEA:10964"/>
        <dbReference type="ChEBI" id="CHEBI:15378"/>
        <dbReference type="ChEBI" id="CHEBI:17140"/>
        <dbReference type="ChEBI" id="CHEBI:30616"/>
        <dbReference type="ChEBI" id="CHEBI:57737"/>
        <dbReference type="ChEBI" id="CHEBI:456216"/>
        <dbReference type="EC" id="2.7.1.17"/>
    </reaction>
</comment>
<comment type="function">
    <text evidence="6">Highly specific D-xylulose kinase which participates in the catabolism of xylose. Xylose is a major component of hemicelluloses such as xylan. Most fungi utilize D-xylose via three enzymatic reactions, xylose reductase (XR), xylitol dehydrogenase (XDH), and xylulokinase, to form xylulose 5-phosphate, which enters pentose phosphate pathway.</text>
</comment>
<dbReference type="PANTHER" id="PTHR10196:SF57">
    <property type="entry name" value="XYLULOSE KINASE"/>
    <property type="match status" value="1"/>
</dbReference>
<dbReference type="Proteomes" id="UP000268162">
    <property type="component" value="Unassembled WGS sequence"/>
</dbReference>
<dbReference type="GO" id="GO:0004856">
    <property type="term" value="F:D-xylulokinase activity"/>
    <property type="evidence" value="ECO:0007669"/>
    <property type="project" value="UniProtKB-UniRule"/>
</dbReference>
<reference evidence="10" key="1">
    <citation type="journal article" date="2018" name="Nat. Microbiol.">
        <title>Leveraging single-cell genomics to expand the fungal tree of life.</title>
        <authorList>
            <person name="Ahrendt S.R."/>
            <person name="Quandt C.A."/>
            <person name="Ciobanu D."/>
            <person name="Clum A."/>
            <person name="Salamov A."/>
            <person name="Andreopoulos B."/>
            <person name="Cheng J.F."/>
            <person name="Woyke T."/>
            <person name="Pelin A."/>
            <person name="Henrissat B."/>
            <person name="Reynolds N.K."/>
            <person name="Benny G.L."/>
            <person name="Smith M.E."/>
            <person name="James T.Y."/>
            <person name="Grigoriev I.V."/>
        </authorList>
    </citation>
    <scope>NUCLEOTIDE SEQUENCE [LARGE SCALE GENOMIC DNA]</scope>
    <source>
        <strain evidence="10">RSA 468</strain>
    </source>
</reference>
<dbReference type="GO" id="GO:0005524">
    <property type="term" value="F:ATP binding"/>
    <property type="evidence" value="ECO:0007669"/>
    <property type="project" value="UniProtKB-UniRule"/>
</dbReference>
<evidence type="ECO:0000256" key="5">
    <source>
        <dbReference type="ARBA" id="ARBA00048885"/>
    </source>
</evidence>
<dbReference type="EMBL" id="ML002246">
    <property type="protein sequence ID" value="RKP39756.1"/>
    <property type="molecule type" value="Genomic_DNA"/>
</dbReference>
<name>A0A4Q0A0X7_9FUNG</name>
<dbReference type="Pfam" id="PF02782">
    <property type="entry name" value="FGGY_C"/>
    <property type="match status" value="1"/>
</dbReference>
<dbReference type="PANTHER" id="PTHR10196">
    <property type="entry name" value="SUGAR KINASE"/>
    <property type="match status" value="1"/>
</dbReference>
<evidence type="ECO:0000313" key="9">
    <source>
        <dbReference type="EMBL" id="RKP39756.1"/>
    </source>
</evidence>
<dbReference type="GO" id="GO:0005829">
    <property type="term" value="C:cytosol"/>
    <property type="evidence" value="ECO:0007669"/>
    <property type="project" value="TreeGrafter"/>
</dbReference>
<gene>
    <name evidence="9" type="ORF">BJ085DRAFT_11860</name>
</gene>
<accession>A0A4Q0A0X7</accession>
<keyword evidence="6" id="KW-0119">Carbohydrate metabolism</keyword>
<evidence type="ECO:0000259" key="8">
    <source>
        <dbReference type="Pfam" id="PF02782"/>
    </source>
</evidence>